<protein>
    <submittedName>
        <fullName evidence="1">Uncharacterized protein</fullName>
    </submittedName>
</protein>
<reference evidence="1 2" key="1">
    <citation type="submission" date="2015-09" db="EMBL/GenBank/DDBJ databases">
        <authorList>
            <consortium name="Pathogen Informatics"/>
        </authorList>
    </citation>
    <scope>NUCLEOTIDE SEQUENCE [LARGE SCALE GENOMIC DNA]</scope>
    <source>
        <strain evidence="1 2">2789STDY5834856</strain>
    </source>
</reference>
<dbReference type="Proteomes" id="UP000095594">
    <property type="component" value="Unassembled WGS sequence"/>
</dbReference>
<evidence type="ECO:0000313" key="1">
    <source>
        <dbReference type="EMBL" id="CUN54310.1"/>
    </source>
</evidence>
<gene>
    <name evidence="1" type="ORF">ERS852471_00104</name>
</gene>
<dbReference type="RefSeq" id="WP_055262837.1">
    <property type="nucleotide sequence ID" value="NZ_CABIXQ010000001.1"/>
</dbReference>
<name>A0A173XSQ1_9CLOT</name>
<accession>A0A173XSQ1</accession>
<dbReference type="AlphaFoldDB" id="A0A173XSQ1"/>
<dbReference type="EMBL" id="CYZX01000001">
    <property type="protein sequence ID" value="CUN54310.1"/>
    <property type="molecule type" value="Genomic_DNA"/>
</dbReference>
<sequence length="71" mass="8410">MQVKIEKCEGVNKCWYKSFIGEIFEVEKIEPTGLSKNKIFVKLNKEECRKCFKDKRSYAAVYKNDVKIINE</sequence>
<evidence type="ECO:0000313" key="2">
    <source>
        <dbReference type="Proteomes" id="UP000095594"/>
    </source>
</evidence>
<proteinExistence type="predicted"/>
<dbReference type="OrthoDB" id="9874742at2"/>
<organism evidence="1 2">
    <name type="scientific">Clostridium disporicum</name>
    <dbReference type="NCBI Taxonomy" id="84024"/>
    <lineage>
        <taxon>Bacteria</taxon>
        <taxon>Bacillati</taxon>
        <taxon>Bacillota</taxon>
        <taxon>Clostridia</taxon>
        <taxon>Eubacteriales</taxon>
        <taxon>Clostridiaceae</taxon>
        <taxon>Clostridium</taxon>
    </lineage>
</organism>